<name>A0A7Y0DZQ8_9PROT</name>
<evidence type="ECO:0000259" key="1">
    <source>
        <dbReference type="Pfam" id="PF01458"/>
    </source>
</evidence>
<dbReference type="EMBL" id="JABBNT010000002">
    <property type="protein sequence ID" value="NMM44561.1"/>
    <property type="molecule type" value="Genomic_DNA"/>
</dbReference>
<reference evidence="2 3" key="1">
    <citation type="submission" date="2020-04" db="EMBL/GenBank/DDBJ databases">
        <title>Rhodospirillaceae bacterium KN72 isolated from deep sea.</title>
        <authorList>
            <person name="Zhang D.-C."/>
        </authorList>
    </citation>
    <scope>NUCLEOTIDE SEQUENCE [LARGE SCALE GENOMIC DNA]</scope>
    <source>
        <strain evidence="2 3">KN72</strain>
    </source>
</reference>
<dbReference type="PANTHER" id="PTHR43575">
    <property type="entry name" value="PROTEIN ABCI7, CHLOROPLASTIC"/>
    <property type="match status" value="1"/>
</dbReference>
<dbReference type="Pfam" id="PF01458">
    <property type="entry name" value="SUFBD_core"/>
    <property type="match status" value="1"/>
</dbReference>
<protein>
    <submittedName>
        <fullName evidence="2">Fe-S cluster assembly protein SufD</fullName>
    </submittedName>
</protein>
<evidence type="ECO:0000313" key="2">
    <source>
        <dbReference type="EMBL" id="NMM44561.1"/>
    </source>
</evidence>
<gene>
    <name evidence="2" type="primary">sufD</name>
    <name evidence="2" type="ORF">HH303_08720</name>
</gene>
<organism evidence="2 3">
    <name type="scientific">Pacificispira spongiicola</name>
    <dbReference type="NCBI Taxonomy" id="2729598"/>
    <lineage>
        <taxon>Bacteria</taxon>
        <taxon>Pseudomonadati</taxon>
        <taxon>Pseudomonadota</taxon>
        <taxon>Alphaproteobacteria</taxon>
        <taxon>Rhodospirillales</taxon>
        <taxon>Rhodospirillaceae</taxon>
        <taxon>Pacificispira</taxon>
    </lineage>
</organism>
<dbReference type="NCBIfam" id="TIGR01981">
    <property type="entry name" value="sufD"/>
    <property type="match status" value="1"/>
</dbReference>
<comment type="caution">
    <text evidence="2">The sequence shown here is derived from an EMBL/GenBank/DDBJ whole genome shotgun (WGS) entry which is preliminary data.</text>
</comment>
<keyword evidence="3" id="KW-1185">Reference proteome</keyword>
<dbReference type="SUPFAM" id="SSF101960">
    <property type="entry name" value="Stabilizer of iron transporter SufD"/>
    <property type="match status" value="1"/>
</dbReference>
<dbReference type="GO" id="GO:0016226">
    <property type="term" value="P:iron-sulfur cluster assembly"/>
    <property type="evidence" value="ECO:0007669"/>
    <property type="project" value="InterPro"/>
</dbReference>
<dbReference type="InterPro" id="IPR000825">
    <property type="entry name" value="SUF_FeS_clus_asmbl_SufBD_core"/>
</dbReference>
<accession>A0A7Y0DZQ8</accession>
<feature type="domain" description="SUF system FeS cluster assembly SufBD core" evidence="1">
    <location>
        <begin position="150"/>
        <end position="375"/>
    </location>
</feature>
<evidence type="ECO:0000313" key="3">
    <source>
        <dbReference type="Proteomes" id="UP000539372"/>
    </source>
</evidence>
<dbReference type="InterPro" id="IPR055346">
    <property type="entry name" value="Fe-S_cluster_assembly_SufBD"/>
</dbReference>
<dbReference type="InterPro" id="IPR037284">
    <property type="entry name" value="SUF_FeS_clus_asmbl_SufBD_sf"/>
</dbReference>
<dbReference type="AlphaFoldDB" id="A0A7Y0DZQ8"/>
<sequence length="405" mass="43387">MTGILQDLLRQRGASGRFEAEEALPTRKAEQWKYTDLMRLEKIGWSLWLAEDSHGVTRLPTVLPGLEKTIDIVIVNGFLDRDLSDLDHLPAGLSVEAGPAAEAWGDDFTDRLSDALTQEEICIRVDAGKTIEPVVHLHHVTWGADDEAAIAHAARVVITVAEGGEACIVESHAQVQGRGFSVPSLGISLEKGARLGLYSALLDSAGSAQIGLADIGLADGAVLDSFLLTLGEGLTRRETRLTMAGERAEATVAGAYVGSGDALIDNTTFVTHIAENAVSRQFFRGVVGDRSRGVFQGKVLVREGAQGTDGQQQHKALLLSREAEIDAKPELEIYADDVQCAHGATVGTLDEDQLFYLRARGISEADARALLTRSFLAEAVEKIGRTAVRDVFQAVLTARLGGVTE</sequence>
<dbReference type="RefSeq" id="WP_169624843.1">
    <property type="nucleotide sequence ID" value="NZ_JABBNT010000002.1"/>
</dbReference>
<dbReference type="PANTHER" id="PTHR43575:SF1">
    <property type="entry name" value="PROTEIN ABCI7, CHLOROPLASTIC"/>
    <property type="match status" value="1"/>
</dbReference>
<proteinExistence type="predicted"/>
<dbReference type="Proteomes" id="UP000539372">
    <property type="component" value="Unassembled WGS sequence"/>
</dbReference>
<dbReference type="InterPro" id="IPR011542">
    <property type="entry name" value="SUF_FeS_clus_asmbl_SufD"/>
</dbReference>